<dbReference type="PRINTS" id="PR00420">
    <property type="entry name" value="RNGMNOXGNASE"/>
</dbReference>
<feature type="domain" description="Squalene epoxidase" evidence="12">
    <location>
        <begin position="1150"/>
        <end position="1425"/>
    </location>
</feature>
<sequence length="1449" mass="162576">MAPGPASGTPAVPSRNALRVLRKLALAGSTVGSFCTVAAITYDVHRRVSVAERIVENKRALQTSAPRYDATSAARRLSRMMDAAEAGEFRGLDAWKEEERKFRRSQRSPADYGTEQSLVEPPFAPPVDRSASPFAAEPTFDSSLSIETTELSREPGQGQRIREGPIRTDFLPPSPALPVHTRAKYVILQANQRAEDTPIGDDIESPPRKHDSVEAQIQDLLDRHRYIDAAQVFLDSHPASHQGIARDKRELAVQAFYLNCRENNVFIARSVFERLEQVDHVSTGMWKILMVALAKNGCVESAATLYMRFRGKVTVPPALVELVLRCLLESHRLTSAKWFLMRNLALDRECGLCGLYLSNLWKKTRSIELINGQFTKLLMMVRRMNKNPTEKLFNPVIKAYVEFGRTADAEALLQQMITNYGIQPSCRTKGLLVFSKALSCDWVAVDNGLEEMHQLGMTAKKNDFLGIFDRIFLEYWVSHTAIEIREFLYRYIDKFDIVPDKVLYKHILEAIVEKGDEAMLAEFLDMARQRGWQVNVNGEEFLDMLRTRRLELEESPMGFWQMLHAARADRSRAAASRQILGFDQRSFPMDAVNAMPKSKEPMTWYTRTLKELTPSKPVDQYQKVNKQMMHFMHAGKMGDALMCFRNAKNAGFEFKVQHIELAAIATILEHGINAANALIKAQWGTERAGLPMFFRQLEAIDPSAEVEIIKTAIFRFYKICWSSTQFLVKHHITASTTHRLILANRPEVALEVLVAVYTSRYGRRLGFDGVCMKIFLRAFAAVNDLAGVRWCILTALARGSAANREFIVEVHRVLGVLRRETQANSLSPEQTKRRKDQLRFLGFVADRLEKKYNGNPEFAMLQGNPAAKKHMRFSQQRPLNRQTIWKQQSTLGTLVERWDEEYELEKVLGRIDNDEKAVLARWNEEACLRLEYADDQLTLRHEYAPVAHVNTANSADSLNFSSSAPTMATTTSNRHTNGRASKNPAAAEVRRRVHHDADVVIVGAGVLGCALAVALGSQGRSVLLLEASLKEPDRIVGELLQPGGVQALEKLGLRDCLEGIDAIPAEGYYVTYSGKPVAIPYPVQSPGAPPPEGRSFHHGRFVMRLREAARACPNVTIVETKVTDLVTCSHTKQVLGVECVTKEAKDCYFGQLTVVADGYASKFRKQYHPYTPKVKSKFWGLELIDAELPQKHYGHVLLNPGSPPILIYQIGTHETRILCDIPENLPSASVKNGGVKGHLRNTVLPSLPKCVQPSFAAALDKGQLRSMPNSFLPGATNKTPGLLIVGDALNMRHPLTGGGMTVALNDVVLLRDVLSPKNVPNLSNTSLVLKQLSTFHWRRKMGASVINILAQALYSLFAADDDNLKALQRGCFEYFTIGMHRQPVSMLGGMLKKPQVLFAHFFTVAFLSLWMMIRDSPLYMLPVTLIRCILVFWTACVVIFPYMVIEAFC</sequence>
<dbReference type="InterPro" id="IPR011990">
    <property type="entry name" value="TPR-like_helical_dom_sf"/>
</dbReference>
<feature type="transmembrane region" description="Helical" evidence="11">
    <location>
        <begin position="1419"/>
        <end position="1445"/>
    </location>
</feature>
<evidence type="ECO:0000256" key="6">
    <source>
        <dbReference type="ARBA" id="ARBA00022827"/>
    </source>
</evidence>
<evidence type="ECO:0000256" key="4">
    <source>
        <dbReference type="ARBA" id="ARBA00012312"/>
    </source>
</evidence>
<keyword evidence="9 11" id="KW-0472">Membrane</keyword>
<keyword evidence="5" id="KW-0285">Flavoprotein</keyword>
<dbReference type="RefSeq" id="XP_070900002.1">
    <property type="nucleotide sequence ID" value="XM_071042928.1"/>
</dbReference>
<comment type="similarity">
    <text evidence="3">Belongs to the squalene monooxygenase family.</text>
</comment>
<dbReference type="EC" id="1.14.14.17" evidence="4"/>
<dbReference type="PANTHER" id="PTHR10835:SF0">
    <property type="entry name" value="SQUALENE MONOOXYGENASE"/>
    <property type="match status" value="1"/>
</dbReference>
<organism evidence="13 14">
    <name type="scientific">Aspergillus pseudodeflectus</name>
    <dbReference type="NCBI Taxonomy" id="176178"/>
    <lineage>
        <taxon>Eukaryota</taxon>
        <taxon>Fungi</taxon>
        <taxon>Dikarya</taxon>
        <taxon>Ascomycota</taxon>
        <taxon>Pezizomycotina</taxon>
        <taxon>Eurotiomycetes</taxon>
        <taxon>Eurotiomycetidae</taxon>
        <taxon>Eurotiales</taxon>
        <taxon>Aspergillaceae</taxon>
        <taxon>Aspergillus</taxon>
        <taxon>Aspergillus subgen. Nidulantes</taxon>
    </lineage>
</organism>
<evidence type="ECO:0000256" key="1">
    <source>
        <dbReference type="ARBA" id="ARBA00001974"/>
    </source>
</evidence>
<dbReference type="GeneID" id="98158092"/>
<comment type="cofactor">
    <cofactor evidence="1">
        <name>FAD</name>
        <dbReference type="ChEBI" id="CHEBI:57692"/>
    </cofactor>
</comment>
<dbReference type="NCBIfam" id="TIGR00756">
    <property type="entry name" value="PPR"/>
    <property type="match status" value="1"/>
</dbReference>
<accession>A0ABR4KHJ4</accession>
<dbReference type="PANTHER" id="PTHR10835">
    <property type="entry name" value="SQUALENE MONOOXYGENASE"/>
    <property type="match status" value="1"/>
</dbReference>
<dbReference type="EMBL" id="JBFXLR010000017">
    <property type="protein sequence ID" value="KAL2851745.1"/>
    <property type="molecule type" value="Genomic_DNA"/>
</dbReference>
<dbReference type="Pfam" id="PF08491">
    <property type="entry name" value="SE"/>
    <property type="match status" value="1"/>
</dbReference>
<feature type="region of interest" description="Disordered" evidence="10">
    <location>
        <begin position="961"/>
        <end position="986"/>
    </location>
</feature>
<feature type="transmembrane region" description="Helical" evidence="11">
    <location>
        <begin position="1396"/>
        <end position="1413"/>
    </location>
</feature>
<reference evidence="13 14" key="1">
    <citation type="submission" date="2024-07" db="EMBL/GenBank/DDBJ databases">
        <title>Section-level genome sequencing and comparative genomics of Aspergillus sections Usti and Cavernicolus.</title>
        <authorList>
            <consortium name="Lawrence Berkeley National Laboratory"/>
            <person name="Nybo J.L."/>
            <person name="Vesth T.C."/>
            <person name="Theobald S."/>
            <person name="Frisvad J.C."/>
            <person name="Larsen T.O."/>
            <person name="Kjaerboelling I."/>
            <person name="Rothschild-Mancinelli K."/>
            <person name="Lyhne E.K."/>
            <person name="Kogle M.E."/>
            <person name="Barry K."/>
            <person name="Clum A."/>
            <person name="Na H."/>
            <person name="Ledsgaard L."/>
            <person name="Lin J."/>
            <person name="Lipzen A."/>
            <person name="Kuo A."/>
            <person name="Riley R."/>
            <person name="Mondo S."/>
            <person name="LaButti K."/>
            <person name="Haridas S."/>
            <person name="Pangalinan J."/>
            <person name="Salamov A.A."/>
            <person name="Simmons B.A."/>
            <person name="Magnuson J.K."/>
            <person name="Chen J."/>
            <person name="Drula E."/>
            <person name="Henrissat B."/>
            <person name="Wiebenga A."/>
            <person name="Lubbers R.J."/>
            <person name="Gomes A.C."/>
            <person name="Macurrencykelacurrency M.R."/>
            <person name="Stajich J."/>
            <person name="Grigoriev I.V."/>
            <person name="Mortensen U.H."/>
            <person name="De vries R.P."/>
            <person name="Baker S.E."/>
            <person name="Andersen M.R."/>
        </authorList>
    </citation>
    <scope>NUCLEOTIDE SEQUENCE [LARGE SCALE GENOMIC DNA]</scope>
    <source>
        <strain evidence="13 14">CBS 756.74</strain>
    </source>
</reference>
<evidence type="ECO:0000259" key="12">
    <source>
        <dbReference type="Pfam" id="PF08491"/>
    </source>
</evidence>
<keyword evidence="7" id="KW-0492">Microsome</keyword>
<evidence type="ECO:0000313" key="14">
    <source>
        <dbReference type="Proteomes" id="UP001610444"/>
    </source>
</evidence>
<evidence type="ECO:0000313" key="13">
    <source>
        <dbReference type="EMBL" id="KAL2851745.1"/>
    </source>
</evidence>
<keyword evidence="11" id="KW-0812">Transmembrane</keyword>
<evidence type="ECO:0000256" key="3">
    <source>
        <dbReference type="ARBA" id="ARBA00008802"/>
    </source>
</evidence>
<proteinExistence type="inferred from homology"/>
<name>A0ABR4KHJ4_9EURO</name>
<keyword evidence="11" id="KW-1133">Transmembrane helix</keyword>
<dbReference type="Gene3D" id="3.50.50.60">
    <property type="entry name" value="FAD/NAD(P)-binding domain"/>
    <property type="match status" value="1"/>
</dbReference>
<feature type="region of interest" description="Disordered" evidence="10">
    <location>
        <begin position="104"/>
        <end position="174"/>
    </location>
</feature>
<protein>
    <recommendedName>
        <fullName evidence="4">squalene monooxygenase</fullName>
        <ecNumber evidence="4">1.14.14.17</ecNumber>
    </recommendedName>
</protein>
<gene>
    <name evidence="13" type="ORF">BJX68DRAFT_254743</name>
</gene>
<feature type="compositionally biased region" description="Polar residues" evidence="10">
    <location>
        <begin position="140"/>
        <end position="149"/>
    </location>
</feature>
<evidence type="ECO:0000256" key="11">
    <source>
        <dbReference type="SAM" id="Phobius"/>
    </source>
</evidence>
<feature type="compositionally biased region" description="Low complexity" evidence="10">
    <location>
        <begin position="961"/>
        <end position="972"/>
    </location>
</feature>
<evidence type="ECO:0000256" key="10">
    <source>
        <dbReference type="SAM" id="MobiDB-lite"/>
    </source>
</evidence>
<comment type="subcellular location">
    <subcellularLocation>
        <location evidence="2">Microsome membrane</location>
        <topology evidence="2">Multi-pass membrane protein</topology>
    </subcellularLocation>
</comment>
<dbReference type="Gene3D" id="1.25.40.10">
    <property type="entry name" value="Tetratricopeptide repeat domain"/>
    <property type="match status" value="1"/>
</dbReference>
<dbReference type="SUPFAM" id="SSF51905">
    <property type="entry name" value="FAD/NAD(P)-binding domain"/>
    <property type="match status" value="1"/>
</dbReference>
<keyword evidence="6" id="KW-0274">FAD</keyword>
<dbReference type="InterPro" id="IPR036188">
    <property type="entry name" value="FAD/NAD-bd_sf"/>
</dbReference>
<evidence type="ECO:0000256" key="8">
    <source>
        <dbReference type="ARBA" id="ARBA00023002"/>
    </source>
</evidence>
<dbReference type="InterPro" id="IPR002885">
    <property type="entry name" value="PPR_rpt"/>
</dbReference>
<dbReference type="Proteomes" id="UP001610444">
    <property type="component" value="Unassembled WGS sequence"/>
</dbReference>
<dbReference type="InterPro" id="IPR040125">
    <property type="entry name" value="Squalene_monox"/>
</dbReference>
<comment type="caution">
    <text evidence="13">The sequence shown here is derived from an EMBL/GenBank/DDBJ whole genome shotgun (WGS) entry which is preliminary data.</text>
</comment>
<evidence type="ECO:0000256" key="2">
    <source>
        <dbReference type="ARBA" id="ARBA00004154"/>
    </source>
</evidence>
<keyword evidence="14" id="KW-1185">Reference proteome</keyword>
<dbReference type="InterPro" id="IPR013698">
    <property type="entry name" value="Squalene_epoxidase"/>
</dbReference>
<keyword evidence="7" id="KW-0256">Endoplasmic reticulum</keyword>
<evidence type="ECO:0000256" key="5">
    <source>
        <dbReference type="ARBA" id="ARBA00022630"/>
    </source>
</evidence>
<keyword evidence="8" id="KW-0560">Oxidoreductase</keyword>
<evidence type="ECO:0000256" key="7">
    <source>
        <dbReference type="ARBA" id="ARBA00022848"/>
    </source>
</evidence>
<evidence type="ECO:0000256" key="9">
    <source>
        <dbReference type="ARBA" id="ARBA00023136"/>
    </source>
</evidence>